<keyword evidence="8 11" id="KW-0472">Membrane</keyword>
<dbReference type="GO" id="GO:0008381">
    <property type="term" value="F:mechanosensitive monoatomic ion channel activity"/>
    <property type="evidence" value="ECO:0007669"/>
    <property type="project" value="InterPro"/>
</dbReference>
<dbReference type="Proteomes" id="UP000035514">
    <property type="component" value="Unassembled WGS sequence"/>
</dbReference>
<keyword evidence="5 11" id="KW-0812">Transmembrane</keyword>
<evidence type="ECO:0000256" key="11">
    <source>
        <dbReference type="SAM" id="Phobius"/>
    </source>
</evidence>
<dbReference type="Pfam" id="PF00924">
    <property type="entry name" value="MS_channel_2nd"/>
    <property type="match status" value="1"/>
</dbReference>
<evidence type="ECO:0000256" key="6">
    <source>
        <dbReference type="ARBA" id="ARBA00022989"/>
    </source>
</evidence>
<dbReference type="PATRIC" id="fig|1447256.3.peg.594"/>
<keyword evidence="6 11" id="KW-1133">Transmembrane helix</keyword>
<comment type="similarity">
    <text evidence="2">Belongs to the MscS (TC 1.A.23) family.</text>
</comment>
<evidence type="ECO:0000256" key="4">
    <source>
        <dbReference type="ARBA" id="ARBA00022519"/>
    </source>
</evidence>
<dbReference type="AlphaFoldDB" id="A0A0G9KBD8"/>
<evidence type="ECO:0000256" key="2">
    <source>
        <dbReference type="ARBA" id="ARBA00008017"/>
    </source>
</evidence>
<keyword evidence="4" id="KW-0997">Cell inner membrane</keyword>
<sequence length="402" mass="46277">MKKYLIEFLKDIGIEPTFITVSFIFIGIIVLTAIVVHIILHKIILKSIKRVDRKRHNFITQSLLEYNLFQRLALVFQGLVVYWQTSIWVDKQSVFYEIFQIFSLIWISIFGLLSFYSIVDKSFKTLHNKTKTPFFAMQSVIQSIKLIFGIICFIYVISIVMDKSPVAILSGLGAMSAVLMLVFKDTILGFSAGLQLSTNKMVQVGDWIEMPKYGADGDIIDIGLNVVKVRNFDKTITTIPTYALVSDSFKNWQGMRESGGRRIKRAVLIDINSISFLSDEDIKRLEKANLLMPYLHTKQSEIKNYNESHNFDLSVAMNGRRLTNIGTLRAYLVTYLKNHPNINKDMTIMVRQLAPNEYGIPLEIYCFTATTVWIDYENIQSDIFDHIYSILKEFGIKPYQYG</sequence>
<evidence type="ECO:0000256" key="10">
    <source>
        <dbReference type="ARBA" id="ARBA00093659"/>
    </source>
</evidence>
<reference evidence="14 15" key="1">
    <citation type="submission" date="2014-01" db="EMBL/GenBank/DDBJ databases">
        <title>Development of a Comparative Genomic Fingerprinting Assay for High Resolution Genotyping of Arcobacter butzleri.</title>
        <authorList>
            <person name="Webb A.L."/>
            <person name="Inglis G.D."/>
            <person name="Kruczkiewicz P."/>
            <person name="Selinger L.B."/>
            <person name="Taboada E.N."/>
        </authorList>
    </citation>
    <scope>NUCLEOTIDE SEQUENCE [LARGE SCALE GENOMIC DNA]</scope>
    <source>
        <strain evidence="14 15">L348</strain>
    </source>
</reference>
<protein>
    <recommendedName>
        <fullName evidence="9">Mechanosensing system component YbdG</fullName>
    </recommendedName>
    <alternativeName>
        <fullName evidence="10">Mechanosensitive channel homolog YbdG</fullName>
    </alternativeName>
</protein>
<evidence type="ECO:0000313" key="15">
    <source>
        <dbReference type="Proteomes" id="UP000035514"/>
    </source>
</evidence>
<dbReference type="PANTHER" id="PTHR30414:SF0">
    <property type="entry name" value="MINICONDUCTANCE MECHANOSENSITIVE CHANNEL YBDG"/>
    <property type="match status" value="1"/>
</dbReference>
<dbReference type="FunFam" id="2.30.30.60:FF:000002">
    <property type="entry name" value="Mechanosensitive ion channel family protein"/>
    <property type="match status" value="1"/>
</dbReference>
<feature type="transmembrane region" description="Helical" evidence="11">
    <location>
        <begin position="20"/>
        <end position="45"/>
    </location>
</feature>
<dbReference type="PANTHER" id="PTHR30414">
    <property type="entry name" value="MINICONDUCTANCE MECHANOSENSITIVE CHANNEL YBDG"/>
    <property type="match status" value="1"/>
</dbReference>
<dbReference type="GO" id="GO:0071470">
    <property type="term" value="P:cellular response to osmotic stress"/>
    <property type="evidence" value="ECO:0007669"/>
    <property type="project" value="InterPro"/>
</dbReference>
<dbReference type="InterPro" id="IPR010920">
    <property type="entry name" value="LSM_dom_sf"/>
</dbReference>
<organism evidence="14 15">
    <name type="scientific">Aliarcobacter butzleri L348</name>
    <dbReference type="NCBI Taxonomy" id="1447256"/>
    <lineage>
        <taxon>Bacteria</taxon>
        <taxon>Pseudomonadati</taxon>
        <taxon>Campylobacterota</taxon>
        <taxon>Epsilonproteobacteria</taxon>
        <taxon>Campylobacterales</taxon>
        <taxon>Arcobacteraceae</taxon>
        <taxon>Aliarcobacter</taxon>
    </lineage>
</organism>
<dbReference type="GO" id="GO:0005886">
    <property type="term" value="C:plasma membrane"/>
    <property type="evidence" value="ECO:0007669"/>
    <property type="project" value="UniProtKB-SubCell"/>
</dbReference>
<dbReference type="Pfam" id="PF21082">
    <property type="entry name" value="MS_channel_3rd"/>
    <property type="match status" value="1"/>
</dbReference>
<keyword evidence="7" id="KW-0346">Stress response</keyword>
<evidence type="ECO:0000259" key="13">
    <source>
        <dbReference type="Pfam" id="PF21082"/>
    </source>
</evidence>
<proteinExistence type="inferred from homology"/>
<keyword evidence="3" id="KW-1003">Cell membrane</keyword>
<evidence type="ECO:0000256" key="9">
    <source>
        <dbReference type="ARBA" id="ARBA00093630"/>
    </source>
</evidence>
<accession>A0A0G9KBD8</accession>
<evidence type="ECO:0000256" key="8">
    <source>
        <dbReference type="ARBA" id="ARBA00023136"/>
    </source>
</evidence>
<dbReference type="InterPro" id="IPR049278">
    <property type="entry name" value="MS_channel_C"/>
</dbReference>
<dbReference type="InterPro" id="IPR023408">
    <property type="entry name" value="MscS_beta-dom_sf"/>
</dbReference>
<evidence type="ECO:0000256" key="1">
    <source>
        <dbReference type="ARBA" id="ARBA00004429"/>
    </source>
</evidence>
<dbReference type="SUPFAM" id="SSF82689">
    <property type="entry name" value="Mechanosensitive channel protein MscS (YggB), C-terminal domain"/>
    <property type="match status" value="1"/>
</dbReference>
<feature type="transmembrane region" description="Helical" evidence="11">
    <location>
        <begin position="95"/>
        <end position="119"/>
    </location>
</feature>
<evidence type="ECO:0000256" key="3">
    <source>
        <dbReference type="ARBA" id="ARBA00022475"/>
    </source>
</evidence>
<gene>
    <name evidence="14" type="ORF">AA20_03085</name>
</gene>
<evidence type="ECO:0000256" key="5">
    <source>
        <dbReference type="ARBA" id="ARBA00022692"/>
    </source>
</evidence>
<feature type="transmembrane region" description="Helical" evidence="11">
    <location>
        <begin position="140"/>
        <end position="160"/>
    </location>
</feature>
<evidence type="ECO:0000313" key="14">
    <source>
        <dbReference type="EMBL" id="KLE01543.1"/>
    </source>
</evidence>
<dbReference type="SUPFAM" id="SSF50182">
    <property type="entry name" value="Sm-like ribonucleoproteins"/>
    <property type="match status" value="1"/>
</dbReference>
<dbReference type="InterPro" id="IPR030192">
    <property type="entry name" value="YbdG"/>
</dbReference>
<dbReference type="InterPro" id="IPR011066">
    <property type="entry name" value="MscS_channel_C_sf"/>
</dbReference>
<comment type="subcellular location">
    <subcellularLocation>
        <location evidence="1">Cell inner membrane</location>
        <topology evidence="1">Multi-pass membrane protein</topology>
    </subcellularLocation>
</comment>
<name>A0A0G9KBD8_9BACT</name>
<comment type="caution">
    <text evidence="14">The sequence shown here is derived from an EMBL/GenBank/DDBJ whole genome shotgun (WGS) entry which is preliminary data.</text>
</comment>
<dbReference type="InterPro" id="IPR006685">
    <property type="entry name" value="MscS_channel_2nd"/>
</dbReference>
<evidence type="ECO:0000259" key="12">
    <source>
        <dbReference type="Pfam" id="PF00924"/>
    </source>
</evidence>
<dbReference type="Gene3D" id="2.30.30.60">
    <property type="match status" value="1"/>
</dbReference>
<feature type="transmembrane region" description="Helical" evidence="11">
    <location>
        <begin position="166"/>
        <end position="183"/>
    </location>
</feature>
<dbReference type="RefSeq" id="WP_046996333.1">
    <property type="nucleotide sequence ID" value="NZ_JAIQ01000065.1"/>
</dbReference>
<evidence type="ECO:0000256" key="7">
    <source>
        <dbReference type="ARBA" id="ARBA00023016"/>
    </source>
</evidence>
<feature type="domain" description="Mechanosensitive ion channel MscS C-terminal" evidence="13">
    <location>
        <begin position="331"/>
        <end position="397"/>
    </location>
</feature>
<feature type="transmembrane region" description="Helical" evidence="11">
    <location>
        <begin position="66"/>
        <end position="83"/>
    </location>
</feature>
<dbReference type="EMBL" id="JAIQ01000065">
    <property type="protein sequence ID" value="KLE01543.1"/>
    <property type="molecule type" value="Genomic_DNA"/>
</dbReference>
<feature type="domain" description="Mechanosensitive ion channel MscS" evidence="12">
    <location>
        <begin position="185"/>
        <end position="253"/>
    </location>
</feature>